<dbReference type="InterPro" id="IPR036691">
    <property type="entry name" value="Endo/exonu/phosph_ase_sf"/>
</dbReference>
<dbReference type="AlphaFoldDB" id="A0AAW2SW36"/>
<dbReference type="EMBL" id="JACGWM010000001">
    <property type="protein sequence ID" value="KAL0396033.1"/>
    <property type="molecule type" value="Genomic_DNA"/>
</dbReference>
<dbReference type="SUPFAM" id="SSF56219">
    <property type="entry name" value="DNase I-like"/>
    <property type="match status" value="1"/>
</dbReference>
<sequence>MRYGRLKEKFNYNCVDVDLVGRSGGILLLWRKDIEVWLQSYSVNHIDAIIKSDECPKHWRFTGFYGQLDTNRRKKTWNLLRKISHGSECSWFCVGDYNEILEQHEEKVSYLEHSGRYPTFANASVAVISLTLASKVISSLGAIEVKPLIPFELAWIGRAATPNGQTSSTRPWYVMRWSCVRITQPYGFL</sequence>
<reference evidence="1" key="1">
    <citation type="submission" date="2020-06" db="EMBL/GenBank/DDBJ databases">
        <authorList>
            <person name="Li T."/>
            <person name="Hu X."/>
            <person name="Zhang T."/>
            <person name="Song X."/>
            <person name="Zhang H."/>
            <person name="Dai N."/>
            <person name="Sheng W."/>
            <person name="Hou X."/>
            <person name="Wei L."/>
        </authorList>
    </citation>
    <scope>NUCLEOTIDE SEQUENCE</scope>
    <source>
        <strain evidence="1">KEN8</strain>
        <tissue evidence="1">Leaf</tissue>
    </source>
</reference>
<name>A0AAW2SW36_9LAMI</name>
<accession>A0AAW2SW36</accession>
<protein>
    <submittedName>
        <fullName evidence="1">Uncharacterized protein</fullName>
    </submittedName>
</protein>
<proteinExistence type="predicted"/>
<gene>
    <name evidence="1" type="ORF">Scaly_0051700</name>
</gene>
<comment type="caution">
    <text evidence="1">The sequence shown here is derived from an EMBL/GenBank/DDBJ whole genome shotgun (WGS) entry which is preliminary data.</text>
</comment>
<dbReference type="PANTHER" id="PTHR35218:SF9">
    <property type="entry name" value="ENDONUCLEASE_EXONUCLEASE_PHOSPHATASE DOMAIN-CONTAINING PROTEIN"/>
    <property type="match status" value="1"/>
</dbReference>
<dbReference type="PANTHER" id="PTHR35218">
    <property type="entry name" value="RNASE H DOMAIN-CONTAINING PROTEIN"/>
    <property type="match status" value="1"/>
</dbReference>
<reference evidence="1" key="2">
    <citation type="journal article" date="2024" name="Plant">
        <title>Genomic evolution and insights into agronomic trait innovations of Sesamum species.</title>
        <authorList>
            <person name="Miao H."/>
            <person name="Wang L."/>
            <person name="Qu L."/>
            <person name="Liu H."/>
            <person name="Sun Y."/>
            <person name="Le M."/>
            <person name="Wang Q."/>
            <person name="Wei S."/>
            <person name="Zheng Y."/>
            <person name="Lin W."/>
            <person name="Duan Y."/>
            <person name="Cao H."/>
            <person name="Xiong S."/>
            <person name="Wang X."/>
            <person name="Wei L."/>
            <person name="Li C."/>
            <person name="Ma Q."/>
            <person name="Ju M."/>
            <person name="Zhao R."/>
            <person name="Li G."/>
            <person name="Mu C."/>
            <person name="Tian Q."/>
            <person name="Mei H."/>
            <person name="Zhang T."/>
            <person name="Gao T."/>
            <person name="Zhang H."/>
        </authorList>
    </citation>
    <scope>NUCLEOTIDE SEQUENCE</scope>
    <source>
        <strain evidence="1">KEN8</strain>
    </source>
</reference>
<organism evidence="1">
    <name type="scientific">Sesamum calycinum</name>
    <dbReference type="NCBI Taxonomy" id="2727403"/>
    <lineage>
        <taxon>Eukaryota</taxon>
        <taxon>Viridiplantae</taxon>
        <taxon>Streptophyta</taxon>
        <taxon>Embryophyta</taxon>
        <taxon>Tracheophyta</taxon>
        <taxon>Spermatophyta</taxon>
        <taxon>Magnoliopsida</taxon>
        <taxon>eudicotyledons</taxon>
        <taxon>Gunneridae</taxon>
        <taxon>Pentapetalae</taxon>
        <taxon>asterids</taxon>
        <taxon>lamiids</taxon>
        <taxon>Lamiales</taxon>
        <taxon>Pedaliaceae</taxon>
        <taxon>Sesamum</taxon>
    </lineage>
</organism>
<evidence type="ECO:0000313" key="1">
    <source>
        <dbReference type="EMBL" id="KAL0396033.1"/>
    </source>
</evidence>